<evidence type="ECO:0000313" key="1">
    <source>
        <dbReference type="EMBL" id="KAL2493758.1"/>
    </source>
</evidence>
<protein>
    <submittedName>
        <fullName evidence="1">Uncharacterized protein</fullName>
    </submittedName>
</protein>
<sequence>MADEKNALVSAGRPMEDDHIDLTRGTDLIHVDGDQTVRDSLVPDLHFSPAHAKRDIEVMRSCIFSHMSEGLSKRIIEDIEKVLAIYNRKVLTHEDFLVKAYKLMVTNFEVVEDEKSKEIHHLKKKNSSLRKFYKASEARVKERGEEIDNLRSALARAQHYAVENYKAS</sequence>
<accession>A0ABD1RZ69</accession>
<gene>
    <name evidence="1" type="ORF">Fot_37515</name>
</gene>
<name>A0ABD1RZ69_9LAMI</name>
<keyword evidence="2" id="KW-1185">Reference proteome</keyword>
<dbReference type="EMBL" id="JBFOLJ010000011">
    <property type="protein sequence ID" value="KAL2493758.1"/>
    <property type="molecule type" value="Genomic_DNA"/>
</dbReference>
<reference evidence="2" key="1">
    <citation type="submission" date="2024-07" db="EMBL/GenBank/DDBJ databases">
        <title>Two chromosome-level genome assemblies of Korean endemic species Abeliophyllum distichum and Forsythia ovata (Oleaceae).</title>
        <authorList>
            <person name="Jang H."/>
        </authorList>
    </citation>
    <scope>NUCLEOTIDE SEQUENCE [LARGE SCALE GENOMIC DNA]</scope>
</reference>
<evidence type="ECO:0000313" key="2">
    <source>
        <dbReference type="Proteomes" id="UP001604277"/>
    </source>
</evidence>
<organism evidence="1 2">
    <name type="scientific">Forsythia ovata</name>
    <dbReference type="NCBI Taxonomy" id="205694"/>
    <lineage>
        <taxon>Eukaryota</taxon>
        <taxon>Viridiplantae</taxon>
        <taxon>Streptophyta</taxon>
        <taxon>Embryophyta</taxon>
        <taxon>Tracheophyta</taxon>
        <taxon>Spermatophyta</taxon>
        <taxon>Magnoliopsida</taxon>
        <taxon>eudicotyledons</taxon>
        <taxon>Gunneridae</taxon>
        <taxon>Pentapetalae</taxon>
        <taxon>asterids</taxon>
        <taxon>lamiids</taxon>
        <taxon>Lamiales</taxon>
        <taxon>Oleaceae</taxon>
        <taxon>Forsythieae</taxon>
        <taxon>Forsythia</taxon>
    </lineage>
</organism>
<proteinExistence type="predicted"/>
<dbReference type="Proteomes" id="UP001604277">
    <property type="component" value="Unassembled WGS sequence"/>
</dbReference>
<comment type="caution">
    <text evidence="1">The sequence shown here is derived from an EMBL/GenBank/DDBJ whole genome shotgun (WGS) entry which is preliminary data.</text>
</comment>
<dbReference type="AlphaFoldDB" id="A0ABD1RZ69"/>